<name>A0ABW2YIF4_9GAMM</name>
<sequence>MVSAAELIEALQRRMQLVAPHRRRLPGEFPPGWQAWLGAMHERAGAVTGATAAAITDTFLQRPLTSPPRRALLLTRWQAFTTLWRQEWHPPARDERKLRWFAGSVSALWHVFFGVMLLWLMYLKYLGFTPAPEGDTVVQVEYIGVGTPAEVGGGPDAAPPSPAEQAETADASSATSESPPSPTASVAPADMTPSLSAPLPDVAQRDVPEPQVPAPSVEQPVAVSEPTRSQDPVVFVLPPPTPRVSEPNLATRDLSAPTREVRAIDVPEPVQPLQRELPQPEVTPRPIQARIPQVTTREVPAPLQRAPVRELPQRPLAPPELRSTTPPVQARQVPTPAARAPVASASVSQPAPSSSSTPSRAATAPSSIANSARSASAASRAAAAAPPTASSAGAGPKPTATPGSWPTPTRADDWGDSARNRPGAQRGVRPGVFNADGSVKLAETPGSASPGLPPGTIEARITDLDRAGTWLKRKPNDYEPTTLDKYWRPNETLLAEWVRKSVTTVRIPIPGTSKTIVCQTVMLALGGGCGISDPNLNEQPATARPPPDIPFKPELQEDNGSVKPAG</sequence>
<keyword evidence="4" id="KW-1185">Reference proteome</keyword>
<organism evidence="3 4">
    <name type="scientific">Lysobacter koreensis</name>
    <dbReference type="NCBI Taxonomy" id="266122"/>
    <lineage>
        <taxon>Bacteria</taxon>
        <taxon>Pseudomonadati</taxon>
        <taxon>Pseudomonadota</taxon>
        <taxon>Gammaproteobacteria</taxon>
        <taxon>Lysobacterales</taxon>
        <taxon>Lysobacteraceae</taxon>
        <taxon>Lysobacter</taxon>
    </lineage>
</organism>
<comment type="caution">
    <text evidence="3">The sequence shown here is derived from an EMBL/GenBank/DDBJ whole genome shotgun (WGS) entry which is preliminary data.</text>
</comment>
<gene>
    <name evidence="3" type="ORF">ACFQZQ_02760</name>
</gene>
<evidence type="ECO:0000256" key="2">
    <source>
        <dbReference type="SAM" id="Phobius"/>
    </source>
</evidence>
<evidence type="ECO:0000313" key="4">
    <source>
        <dbReference type="Proteomes" id="UP001597090"/>
    </source>
</evidence>
<dbReference type="Proteomes" id="UP001597090">
    <property type="component" value="Unassembled WGS sequence"/>
</dbReference>
<keyword evidence="2" id="KW-1133">Transmembrane helix</keyword>
<feature type="compositionally biased region" description="Low complexity" evidence="1">
    <location>
        <begin position="329"/>
        <end position="396"/>
    </location>
</feature>
<feature type="transmembrane region" description="Helical" evidence="2">
    <location>
        <begin position="100"/>
        <end position="122"/>
    </location>
</feature>
<feature type="compositionally biased region" description="Basic and acidic residues" evidence="1">
    <location>
        <begin position="410"/>
        <end position="419"/>
    </location>
</feature>
<accession>A0ABW2YIF4</accession>
<keyword evidence="2" id="KW-0472">Membrane</keyword>
<proteinExistence type="predicted"/>
<dbReference type="EMBL" id="JBHTIH010000002">
    <property type="protein sequence ID" value="MFD0738210.1"/>
    <property type="molecule type" value="Genomic_DNA"/>
</dbReference>
<evidence type="ECO:0000256" key="1">
    <source>
        <dbReference type="SAM" id="MobiDB-lite"/>
    </source>
</evidence>
<dbReference type="RefSeq" id="WP_386811144.1">
    <property type="nucleotide sequence ID" value="NZ_JBHTIH010000002.1"/>
</dbReference>
<feature type="compositionally biased region" description="Low complexity" evidence="1">
    <location>
        <begin position="163"/>
        <end position="189"/>
    </location>
</feature>
<evidence type="ECO:0000313" key="3">
    <source>
        <dbReference type="EMBL" id="MFD0738210.1"/>
    </source>
</evidence>
<protein>
    <submittedName>
        <fullName evidence="3">Transmembrane repetitive protein</fullName>
    </submittedName>
</protein>
<feature type="region of interest" description="Disordered" evidence="1">
    <location>
        <begin position="150"/>
        <end position="457"/>
    </location>
</feature>
<feature type="region of interest" description="Disordered" evidence="1">
    <location>
        <begin position="530"/>
        <end position="566"/>
    </location>
</feature>
<reference evidence="4" key="1">
    <citation type="journal article" date="2019" name="Int. J. Syst. Evol. Microbiol.">
        <title>The Global Catalogue of Microorganisms (GCM) 10K type strain sequencing project: providing services to taxonomists for standard genome sequencing and annotation.</title>
        <authorList>
            <consortium name="The Broad Institute Genomics Platform"/>
            <consortium name="The Broad Institute Genome Sequencing Center for Infectious Disease"/>
            <person name="Wu L."/>
            <person name="Ma J."/>
        </authorList>
    </citation>
    <scope>NUCLEOTIDE SEQUENCE [LARGE SCALE GENOMIC DNA]</scope>
    <source>
        <strain evidence="4">CCUG 55491</strain>
    </source>
</reference>
<keyword evidence="2 3" id="KW-0812">Transmembrane</keyword>